<dbReference type="InterPro" id="IPR036010">
    <property type="entry name" value="2Fe-2S_ferredoxin-like_sf"/>
</dbReference>
<dbReference type="PANTHER" id="PTHR45331">
    <property type="entry name" value="OXIDOREDUCTASE, IRON-SULPHUR BINDING SUBUNIT-RELATED-RELATED"/>
    <property type="match status" value="1"/>
</dbReference>
<dbReference type="NCBIfam" id="NF008514">
    <property type="entry name" value="PRK11433.1"/>
    <property type="match status" value="1"/>
</dbReference>
<dbReference type="Gene3D" id="1.10.150.120">
    <property type="entry name" value="[2Fe-2S]-binding domain"/>
    <property type="match status" value="1"/>
</dbReference>
<keyword evidence="1" id="KW-0479">Metal-binding</keyword>
<dbReference type="InterPro" id="IPR012675">
    <property type="entry name" value="Beta-grasp_dom_sf"/>
</dbReference>
<evidence type="ECO:0000256" key="2">
    <source>
        <dbReference type="ARBA" id="ARBA00023002"/>
    </source>
</evidence>
<dbReference type="InterPro" id="IPR036884">
    <property type="entry name" value="2Fe-2S-bd_dom_sf"/>
</dbReference>
<dbReference type="InterPro" id="IPR006058">
    <property type="entry name" value="2Fe2S_fd_BS"/>
</dbReference>
<dbReference type="Pfam" id="PF00111">
    <property type="entry name" value="Fer2"/>
    <property type="match status" value="1"/>
</dbReference>
<evidence type="ECO:0000259" key="4">
    <source>
        <dbReference type="PROSITE" id="PS51085"/>
    </source>
</evidence>
<keyword evidence="3" id="KW-0408">Iron</keyword>
<keyword evidence="2" id="KW-0560">Oxidoreductase</keyword>
<gene>
    <name evidence="5" type="ORF">V1286_007840</name>
</gene>
<evidence type="ECO:0000256" key="3">
    <source>
        <dbReference type="ARBA" id="ARBA00023004"/>
    </source>
</evidence>
<dbReference type="InterPro" id="IPR052914">
    <property type="entry name" value="Aldehyde_Oxdr_Iron-Sulfur"/>
</dbReference>
<evidence type="ECO:0000313" key="5">
    <source>
        <dbReference type="EMBL" id="MEH2560311.1"/>
    </source>
</evidence>
<dbReference type="Gene3D" id="3.10.20.30">
    <property type="match status" value="1"/>
</dbReference>
<dbReference type="Pfam" id="PF01799">
    <property type="entry name" value="Fer2_2"/>
    <property type="match status" value="1"/>
</dbReference>
<feature type="domain" description="2Fe-2S ferredoxin-type" evidence="4">
    <location>
        <begin position="21"/>
        <end position="97"/>
    </location>
</feature>
<accession>A0ABU8BP17</accession>
<dbReference type="InterPro" id="IPR002888">
    <property type="entry name" value="2Fe-2S-bd"/>
</dbReference>
<evidence type="ECO:0000256" key="1">
    <source>
        <dbReference type="ARBA" id="ARBA00022723"/>
    </source>
</evidence>
<sequence length="188" mass="19721">MAKAQTPAAPARAAAEAVSMSKVSFSVNGRPREIALDTRTTLLDALREHLHLTGTKKGCDHGQCGACTVIVGGRRINSCLTLAVMHEGDEIKTIEGLGTPENLHPMQAAFVKHDGYQCGYCTPGQICSAVAVLDEIKAGIPSHVSADLNAPAQPTNAELRERMSGNICRCGAYSNIAEAISEVAGRPA</sequence>
<comment type="caution">
    <text evidence="5">The sequence shown here is derived from an EMBL/GenBank/DDBJ whole genome shotgun (WGS) entry which is preliminary data.</text>
</comment>
<dbReference type="SUPFAM" id="SSF54292">
    <property type="entry name" value="2Fe-2S ferredoxin-like"/>
    <property type="match status" value="1"/>
</dbReference>
<dbReference type="SUPFAM" id="SSF47741">
    <property type="entry name" value="CO dehydrogenase ISP C-domain like"/>
    <property type="match status" value="1"/>
</dbReference>
<dbReference type="PROSITE" id="PS00197">
    <property type="entry name" value="2FE2S_FER_1"/>
    <property type="match status" value="1"/>
</dbReference>
<reference evidence="5 6" key="1">
    <citation type="submission" date="2024-02" db="EMBL/GenBank/DDBJ databases">
        <title>Adaptive strategies in a cosmopolitan and abundant soil bacterium.</title>
        <authorList>
            <person name="Carini P."/>
        </authorList>
    </citation>
    <scope>NUCLEOTIDE SEQUENCE [LARGE SCALE GENOMIC DNA]</scope>
    <source>
        <strain evidence="5 6">AZCC 1608</strain>
    </source>
</reference>
<name>A0ABU8BP17_9BRAD</name>
<dbReference type="InterPro" id="IPR001041">
    <property type="entry name" value="2Fe-2S_ferredoxin-type"/>
</dbReference>
<dbReference type="PROSITE" id="PS51085">
    <property type="entry name" value="2FE2S_FER_2"/>
    <property type="match status" value="1"/>
</dbReference>
<protein>
    <submittedName>
        <fullName evidence="5">Xanthine dehydrogenase YagT iron-sulfur-binding subunit</fullName>
    </submittedName>
</protein>
<dbReference type="Proteomes" id="UP001364224">
    <property type="component" value="Unassembled WGS sequence"/>
</dbReference>
<proteinExistence type="predicted"/>
<dbReference type="CDD" id="cd00207">
    <property type="entry name" value="fer2"/>
    <property type="match status" value="1"/>
</dbReference>
<keyword evidence="6" id="KW-1185">Reference proteome</keyword>
<dbReference type="EMBL" id="JAZHRV010000001">
    <property type="protein sequence ID" value="MEH2560311.1"/>
    <property type="molecule type" value="Genomic_DNA"/>
</dbReference>
<organism evidence="5 6">
    <name type="scientific">Bradyrhizobium algeriense</name>
    <dbReference type="NCBI Taxonomy" id="634784"/>
    <lineage>
        <taxon>Bacteria</taxon>
        <taxon>Pseudomonadati</taxon>
        <taxon>Pseudomonadota</taxon>
        <taxon>Alphaproteobacteria</taxon>
        <taxon>Hyphomicrobiales</taxon>
        <taxon>Nitrobacteraceae</taxon>
        <taxon>Bradyrhizobium</taxon>
    </lineage>
</organism>
<dbReference type="PANTHER" id="PTHR45331:SF1">
    <property type="entry name" value="ALDEHYDE OXIDOREDUCTASE IRON-SULFUR-BINDING SUBUNIT PAOA"/>
    <property type="match status" value="1"/>
</dbReference>
<evidence type="ECO:0000313" key="6">
    <source>
        <dbReference type="Proteomes" id="UP001364224"/>
    </source>
</evidence>